<dbReference type="PROSITE" id="PS50850">
    <property type="entry name" value="MFS"/>
    <property type="match status" value="1"/>
</dbReference>
<keyword evidence="1" id="KW-1133">Transmembrane helix</keyword>
<dbReference type="InterPro" id="IPR009936">
    <property type="entry name" value="DUF1468"/>
</dbReference>
<feature type="transmembrane region" description="Helical" evidence="1">
    <location>
        <begin position="38"/>
        <end position="59"/>
    </location>
</feature>
<feature type="transmembrane region" description="Helical" evidence="1">
    <location>
        <begin position="7"/>
        <end position="26"/>
    </location>
</feature>
<gene>
    <name evidence="3" type="ORF">AXX12_05845</name>
</gene>
<dbReference type="Proteomes" id="UP000076268">
    <property type="component" value="Unassembled WGS sequence"/>
</dbReference>
<evidence type="ECO:0000256" key="1">
    <source>
        <dbReference type="SAM" id="Phobius"/>
    </source>
</evidence>
<dbReference type="RefSeq" id="WP_066240571.1">
    <property type="nucleotide sequence ID" value="NZ_LSGP01000017.1"/>
</dbReference>
<evidence type="ECO:0000313" key="3">
    <source>
        <dbReference type="EMBL" id="KYZ75961.1"/>
    </source>
</evidence>
<keyword evidence="1" id="KW-0472">Membrane</keyword>
<dbReference type="OrthoDB" id="2969509at2"/>
<organism evidence="3 4">
    <name type="scientific">Anaerosporomusa subterranea</name>
    <dbReference type="NCBI Taxonomy" id="1794912"/>
    <lineage>
        <taxon>Bacteria</taxon>
        <taxon>Bacillati</taxon>
        <taxon>Bacillota</taxon>
        <taxon>Negativicutes</taxon>
        <taxon>Acetonemataceae</taxon>
        <taxon>Anaerosporomusa</taxon>
    </lineage>
</organism>
<dbReference type="Pfam" id="PF07331">
    <property type="entry name" value="TctB"/>
    <property type="match status" value="1"/>
</dbReference>
<keyword evidence="4" id="KW-1185">Reference proteome</keyword>
<dbReference type="EMBL" id="LSGP01000017">
    <property type="protein sequence ID" value="KYZ75961.1"/>
    <property type="molecule type" value="Genomic_DNA"/>
</dbReference>
<name>A0A154BPX6_ANASB</name>
<dbReference type="AlphaFoldDB" id="A0A154BPX6"/>
<evidence type="ECO:0000259" key="2">
    <source>
        <dbReference type="PROSITE" id="PS50850"/>
    </source>
</evidence>
<feature type="transmembrane region" description="Helical" evidence="1">
    <location>
        <begin position="80"/>
        <end position="108"/>
    </location>
</feature>
<feature type="domain" description="Major facilitator superfamily (MFS) profile" evidence="2">
    <location>
        <begin position="1"/>
        <end position="143"/>
    </location>
</feature>
<keyword evidence="1" id="KW-0812">Transmembrane</keyword>
<protein>
    <recommendedName>
        <fullName evidence="2">Major facilitator superfamily (MFS) profile domain-containing protein</fullName>
    </recommendedName>
</protein>
<proteinExistence type="predicted"/>
<evidence type="ECO:0000313" key="4">
    <source>
        <dbReference type="Proteomes" id="UP000076268"/>
    </source>
</evidence>
<reference evidence="3 4" key="1">
    <citation type="submission" date="2016-02" db="EMBL/GenBank/DDBJ databases">
        <title>Anaerosporomusa subterraneum gen. nov., sp. nov., a spore-forming obligate anaerobe isolated from saprolite.</title>
        <authorList>
            <person name="Choi J.K."/>
            <person name="Shah M."/>
            <person name="Yee N."/>
        </authorList>
    </citation>
    <scope>NUCLEOTIDE SEQUENCE [LARGE SCALE GENOMIC DNA]</scope>
    <source>
        <strain evidence="3 4">RU4</strain>
    </source>
</reference>
<comment type="caution">
    <text evidence="3">The sequence shown here is derived from an EMBL/GenBank/DDBJ whole genome shotgun (WGS) entry which is preliminary data.</text>
</comment>
<sequence length="143" mass="14999">MRKLDIISAVILIALAAYVIVTAGSFPQGAGTLGPGFFPTLIAGLLAAFAGWQLITALLKKKSEDAPSRPRKSLLEIFAVTGVYMVILPLVGFLISTPLFLIACGAVISEDIKQGWKAIVISGVATTGVLYTVFSVLLNVPLP</sequence>
<dbReference type="InterPro" id="IPR020846">
    <property type="entry name" value="MFS_dom"/>
</dbReference>
<accession>A0A154BPX6</accession>
<feature type="transmembrane region" description="Helical" evidence="1">
    <location>
        <begin position="120"/>
        <end position="140"/>
    </location>
</feature>
<dbReference type="GO" id="GO:0022857">
    <property type="term" value="F:transmembrane transporter activity"/>
    <property type="evidence" value="ECO:0007669"/>
    <property type="project" value="InterPro"/>
</dbReference>
<dbReference type="STRING" id="1794912.AXX12_05845"/>